<dbReference type="PANTHER" id="PTHR14239">
    <property type="entry name" value="DUDULIN-RELATED"/>
    <property type="match status" value="1"/>
</dbReference>
<dbReference type="GO" id="GO:0015677">
    <property type="term" value="P:copper ion import"/>
    <property type="evidence" value="ECO:0007669"/>
    <property type="project" value="TreeGrafter"/>
</dbReference>
<dbReference type="PANTHER" id="PTHR14239:SF0">
    <property type="entry name" value="F420-DEPENDENT NADP REDUCTASE"/>
    <property type="match status" value="1"/>
</dbReference>
<organism evidence="3">
    <name type="scientific">marine metagenome</name>
    <dbReference type="NCBI Taxonomy" id="408172"/>
    <lineage>
        <taxon>unclassified sequences</taxon>
        <taxon>metagenomes</taxon>
        <taxon>ecological metagenomes</taxon>
    </lineage>
</organism>
<name>A0A381YJM3_9ZZZZ</name>
<dbReference type="GO" id="GO:0008823">
    <property type="term" value="F:cupric reductase (NADH) activity"/>
    <property type="evidence" value="ECO:0007669"/>
    <property type="project" value="TreeGrafter"/>
</dbReference>
<dbReference type="InterPro" id="IPR028939">
    <property type="entry name" value="P5C_Rdtase_cat_N"/>
</dbReference>
<gene>
    <name evidence="3" type="ORF">METZ01_LOCUS130140</name>
</gene>
<accession>A0A381YJM3</accession>
<dbReference type="InterPro" id="IPR010185">
    <property type="entry name" value="NpdG"/>
</dbReference>
<dbReference type="GO" id="GO:0005886">
    <property type="term" value="C:plasma membrane"/>
    <property type="evidence" value="ECO:0007669"/>
    <property type="project" value="TreeGrafter"/>
</dbReference>
<reference evidence="3" key="1">
    <citation type="submission" date="2018-05" db="EMBL/GenBank/DDBJ databases">
        <authorList>
            <person name="Lanie J.A."/>
            <person name="Ng W.-L."/>
            <person name="Kazmierczak K.M."/>
            <person name="Andrzejewski T.M."/>
            <person name="Davidsen T.M."/>
            <person name="Wayne K.J."/>
            <person name="Tettelin H."/>
            <person name="Glass J.I."/>
            <person name="Rusch D."/>
            <person name="Podicherti R."/>
            <person name="Tsui H.-C.T."/>
            <person name="Winkler M.E."/>
        </authorList>
    </citation>
    <scope>NUCLEOTIDE SEQUENCE</scope>
</reference>
<dbReference type="AlphaFoldDB" id="A0A381YJM3"/>
<evidence type="ECO:0000256" key="1">
    <source>
        <dbReference type="ARBA" id="ARBA00023002"/>
    </source>
</evidence>
<evidence type="ECO:0000259" key="2">
    <source>
        <dbReference type="Pfam" id="PF03807"/>
    </source>
</evidence>
<keyword evidence="1" id="KW-0560">Oxidoreductase</keyword>
<dbReference type="Pfam" id="PF03807">
    <property type="entry name" value="F420_oxidored"/>
    <property type="match status" value="1"/>
</dbReference>
<dbReference type="GO" id="GO:0006740">
    <property type="term" value="P:NADPH regeneration"/>
    <property type="evidence" value="ECO:0007669"/>
    <property type="project" value="InterPro"/>
</dbReference>
<sequence>MLGFIGGTGPEGKGLALRFAISGLSVFIGSREKQRGAEAAEEIRSQFTEISSDMVAGGTNKEAAIVSDISVICTPYAGHKATLENLKHDLKGKIVVDVVAPLSFKKGSVSAITVEEGSAAEQAQLLLPDSLVVGAFQNASAEDLLIPSQDLECDVIVCSNDQSAKEQVMLLGERIPGVRSIDGGNLQNARYVEQLTALLININKIYNAHSSIKIVGI</sequence>
<dbReference type="SUPFAM" id="SSF51735">
    <property type="entry name" value="NAD(P)-binding Rossmann-fold domains"/>
    <property type="match status" value="1"/>
</dbReference>
<dbReference type="GO" id="GO:0050661">
    <property type="term" value="F:NADP binding"/>
    <property type="evidence" value="ECO:0007669"/>
    <property type="project" value="InterPro"/>
</dbReference>
<dbReference type="GO" id="GO:0070967">
    <property type="term" value="F:coenzyme F420 binding"/>
    <property type="evidence" value="ECO:0007669"/>
    <property type="project" value="InterPro"/>
</dbReference>
<dbReference type="GO" id="GO:0052851">
    <property type="term" value="F:ferric-chelate reductase (NADPH) activity"/>
    <property type="evidence" value="ECO:0007669"/>
    <property type="project" value="TreeGrafter"/>
</dbReference>
<feature type="domain" description="Pyrroline-5-carboxylate reductase catalytic N-terminal" evidence="2">
    <location>
        <begin position="2"/>
        <end position="101"/>
    </location>
</feature>
<dbReference type="InterPro" id="IPR051267">
    <property type="entry name" value="STEAP_metalloreductase"/>
</dbReference>
<dbReference type="NCBIfam" id="TIGR01915">
    <property type="entry name" value="npdG"/>
    <property type="match status" value="1"/>
</dbReference>
<protein>
    <recommendedName>
        <fullName evidence="2">Pyrroline-5-carboxylate reductase catalytic N-terminal domain-containing protein</fullName>
    </recommendedName>
</protein>
<dbReference type="InterPro" id="IPR036291">
    <property type="entry name" value="NAD(P)-bd_dom_sf"/>
</dbReference>
<dbReference type="Gene3D" id="3.40.50.720">
    <property type="entry name" value="NAD(P)-binding Rossmann-like Domain"/>
    <property type="match status" value="1"/>
</dbReference>
<dbReference type="EMBL" id="UINC01018405">
    <property type="protein sequence ID" value="SVA77286.1"/>
    <property type="molecule type" value="Genomic_DNA"/>
</dbReference>
<evidence type="ECO:0000313" key="3">
    <source>
        <dbReference type="EMBL" id="SVA77286.1"/>
    </source>
</evidence>
<dbReference type="GO" id="GO:0016651">
    <property type="term" value="F:oxidoreductase activity, acting on NAD(P)H"/>
    <property type="evidence" value="ECO:0007669"/>
    <property type="project" value="InterPro"/>
</dbReference>
<proteinExistence type="predicted"/>